<feature type="transmembrane region" description="Helical" evidence="2">
    <location>
        <begin position="213"/>
        <end position="231"/>
    </location>
</feature>
<reference evidence="4 5" key="1">
    <citation type="submission" date="2017-07" db="EMBL/GenBank/DDBJ databases">
        <title>Streptococcus pluranimalium as cause of bovine abortion.</title>
        <authorList>
            <person name="Rodriguez Campos S."/>
            <person name="Gobeli Brawand S."/>
            <person name="Brodard I."/>
            <person name="Rychener L."/>
            <person name="Perreten V."/>
        </authorList>
    </citation>
    <scope>NUCLEOTIDE SEQUENCE [LARGE SCALE GENOMIC DNA]</scope>
    <source>
        <strain evidence="4 5">14A0014</strain>
    </source>
</reference>
<feature type="region of interest" description="Disordered" evidence="1">
    <location>
        <begin position="60"/>
        <end position="85"/>
    </location>
</feature>
<feature type="transmembrane region" description="Helical" evidence="2">
    <location>
        <begin position="275"/>
        <end position="292"/>
    </location>
</feature>
<dbReference type="RefSeq" id="WP_115131005.1">
    <property type="nucleotide sequence ID" value="NZ_CP022601.1"/>
</dbReference>
<feature type="compositionally biased region" description="Basic and acidic residues" evidence="1">
    <location>
        <begin position="65"/>
        <end position="85"/>
    </location>
</feature>
<evidence type="ECO:0000256" key="1">
    <source>
        <dbReference type="SAM" id="MobiDB-lite"/>
    </source>
</evidence>
<protein>
    <recommendedName>
        <fullName evidence="6">Conjugal transfer protein</fullName>
    </recommendedName>
</protein>
<keyword evidence="2" id="KW-0812">Transmembrane</keyword>
<dbReference type="Proteomes" id="UP000255411">
    <property type="component" value="Chromosome"/>
</dbReference>
<gene>
    <name evidence="4" type="ORF">Sp14A_22000</name>
</gene>
<organism evidence="4 5">
    <name type="scientific">Streptococcus pluranimalium</name>
    <dbReference type="NCBI Taxonomy" id="82348"/>
    <lineage>
        <taxon>Bacteria</taxon>
        <taxon>Bacillati</taxon>
        <taxon>Bacillota</taxon>
        <taxon>Bacilli</taxon>
        <taxon>Lactobacillales</taxon>
        <taxon>Streptococcaceae</taxon>
        <taxon>Streptococcus</taxon>
    </lineage>
</organism>
<feature type="transmembrane region" description="Helical" evidence="2">
    <location>
        <begin position="252"/>
        <end position="269"/>
    </location>
</feature>
<keyword evidence="2" id="KW-0472">Membrane</keyword>
<feature type="chain" id="PRO_5016963665" description="Conjugal transfer protein" evidence="3">
    <location>
        <begin position="23"/>
        <end position="773"/>
    </location>
</feature>
<feature type="signal peptide" evidence="3">
    <location>
        <begin position="1"/>
        <end position="22"/>
    </location>
</feature>
<evidence type="ECO:0000313" key="4">
    <source>
        <dbReference type="EMBL" id="AXJ14082.1"/>
    </source>
</evidence>
<keyword evidence="3" id="KW-0732">Signal</keyword>
<evidence type="ECO:0000313" key="5">
    <source>
        <dbReference type="Proteomes" id="UP000255411"/>
    </source>
</evidence>
<proteinExistence type="predicted"/>
<evidence type="ECO:0008006" key="6">
    <source>
        <dbReference type="Google" id="ProtNLM"/>
    </source>
</evidence>
<dbReference type="EMBL" id="CP022601">
    <property type="protein sequence ID" value="AXJ14082.1"/>
    <property type="molecule type" value="Genomic_DNA"/>
</dbReference>
<feature type="transmembrane region" description="Helical" evidence="2">
    <location>
        <begin position="479"/>
        <end position="501"/>
    </location>
</feature>
<accession>A0A345VMY0</accession>
<keyword evidence="2" id="KW-1133">Transmembrane helix</keyword>
<feature type="compositionally biased region" description="Basic and acidic residues" evidence="1">
    <location>
        <begin position="729"/>
        <end position="738"/>
    </location>
</feature>
<name>A0A345VMY0_9STRE</name>
<feature type="transmembrane region" description="Helical" evidence="2">
    <location>
        <begin position="447"/>
        <end position="467"/>
    </location>
</feature>
<sequence>MKKRQLLLMLLVIGLGAGRVNADVRMPTVNGYINTQNKVLPQNNQGYVPPNVQEAKSQKAKATKAKQEEKKTAESKIENDRDYQKAKEAAARADKIYAKKKPTSQELKQAEKDSETVRKFTETHKEYEATQQYAGLKQTVTTHDNDSADLTQEASEREYLENYLVNARKATDPGKMSKLTSYIYVEDGFFGTKDMFPKAVNAMVQGLFFLPKVLYILVIIVLGQLFSGNAYSQLDSVVETSATMFNTVMVDYRYGVFGLALIAGLVEMYRHKRFPFSVFKFGFVWALALFLYSPASLPNYGDTDIPAKYNLSRLVKAVDGAGSAFTVSAITSFDTLDSDSKSVSKEGSDLTAVKEAIFDQMVYEPFIAMNFSDDKANISEDKIKELIKTNGVAKEVKNYKEKNKKNTRLSFDDIGMKFLVALASVAKALILGIALIGLGLLSLVFKYLAMILLVVFVLVLLIAMLPGFEHVLGGVFKKIIQFVFIGSLGLFFIRAFLYVNSLIEGMAQSMSTFYFWSALIQGTVWVMIYGFRHIFLGMFIRGTINAQEIGRKAQNSLNRIISVPIPQTMNGFKKPQTITRTVPNDIPSYQEPLSPQFTSDKDLVKPSRFGTLKRASYNVAGTVGHQLKTDYDNLRFGDNKEARVLHEQKHLAREQRREDIKADLAYMATVPKFYGLRSKMHDLAGDDGTMSQEIFKARQSRRDQSKQFRRNGYRHFQPSVKPNPVEDLELPKIPEKKMKQPSFLKKIEKEGITIPKQSSPVEPFTSDDLFQNN</sequence>
<evidence type="ECO:0000256" key="3">
    <source>
        <dbReference type="SAM" id="SignalP"/>
    </source>
</evidence>
<feature type="region of interest" description="Disordered" evidence="1">
    <location>
        <begin position="698"/>
        <end position="773"/>
    </location>
</feature>
<dbReference type="AlphaFoldDB" id="A0A345VMY0"/>
<feature type="transmembrane region" description="Helical" evidence="2">
    <location>
        <begin position="513"/>
        <end position="531"/>
    </location>
</feature>
<evidence type="ECO:0000256" key="2">
    <source>
        <dbReference type="SAM" id="Phobius"/>
    </source>
</evidence>
<feature type="transmembrane region" description="Helical" evidence="2">
    <location>
        <begin position="418"/>
        <end position="441"/>
    </location>
</feature>